<sequence>MQRFLVLIILLLCLTSCLPKRGVVLQDPDWKGRPSSPSLPSDDVPLPRSSTAEAYIARYKNIAIEEMQQYGIPASIKLAQALLESGNGNSALARNANNHFGIKSTPSWQGKSILKADDRPDDRFRVYKSPEESYRDHSEFLLRKRYAALFELDRDDYKAWARGLKKAGYATNPRYAELLINLIERYELYQYDRPESRTEKIQREEVVLAEVVEEIPEDKNKEMAKPPVAMSIHEVRSGDTLLAISKTYSISIEDIKTLNNLSDDALSPGQLLLVSK</sequence>
<keyword evidence="7" id="KW-1185">Reference proteome</keyword>
<organism evidence="6 7">
    <name type="scientific">Albibacterium profundi</name>
    <dbReference type="NCBI Taxonomy" id="3134906"/>
    <lineage>
        <taxon>Bacteria</taxon>
        <taxon>Pseudomonadati</taxon>
        <taxon>Bacteroidota</taxon>
        <taxon>Sphingobacteriia</taxon>
        <taxon>Sphingobacteriales</taxon>
        <taxon>Sphingobacteriaceae</taxon>
        <taxon>Albibacterium</taxon>
    </lineage>
</organism>
<evidence type="ECO:0000313" key="6">
    <source>
        <dbReference type="EMBL" id="MFB5945363.1"/>
    </source>
</evidence>
<dbReference type="PANTHER" id="PTHR33308:SF9">
    <property type="entry name" value="PEPTIDOGLYCAN HYDROLASE FLGJ"/>
    <property type="match status" value="1"/>
</dbReference>
<keyword evidence="1" id="KW-0929">Antimicrobial</keyword>
<evidence type="ECO:0000256" key="2">
    <source>
        <dbReference type="ARBA" id="ARBA00022638"/>
    </source>
</evidence>
<evidence type="ECO:0000256" key="4">
    <source>
        <dbReference type="ARBA" id="ARBA00032108"/>
    </source>
</evidence>
<dbReference type="Pfam" id="PF01476">
    <property type="entry name" value="LysM"/>
    <property type="match status" value="1"/>
</dbReference>
<dbReference type="PANTHER" id="PTHR33308">
    <property type="entry name" value="PEPTIDOGLYCAN HYDROLASE FLGJ"/>
    <property type="match status" value="1"/>
</dbReference>
<dbReference type="SMART" id="SM00047">
    <property type="entry name" value="LYZ2"/>
    <property type="match status" value="1"/>
</dbReference>
<dbReference type="Gene3D" id="1.10.530.10">
    <property type="match status" value="1"/>
</dbReference>
<dbReference type="SUPFAM" id="SSF54106">
    <property type="entry name" value="LysM domain"/>
    <property type="match status" value="1"/>
</dbReference>
<comment type="caution">
    <text evidence="6">The sequence shown here is derived from an EMBL/GenBank/DDBJ whole genome shotgun (WGS) entry which is preliminary data.</text>
</comment>
<dbReference type="InterPro" id="IPR036779">
    <property type="entry name" value="LysM_dom_sf"/>
</dbReference>
<dbReference type="Gene3D" id="3.10.350.10">
    <property type="entry name" value="LysM domain"/>
    <property type="match status" value="1"/>
</dbReference>
<protein>
    <recommendedName>
        <fullName evidence="4">Peptidoglycan hydrolase</fullName>
    </recommendedName>
</protein>
<dbReference type="InterPro" id="IPR002901">
    <property type="entry name" value="MGlyc_endo_b_GlcNAc-like_dom"/>
</dbReference>
<dbReference type="Pfam" id="PF01832">
    <property type="entry name" value="Glucosaminidase"/>
    <property type="match status" value="1"/>
</dbReference>
<gene>
    <name evidence="6" type="ORF">WKR92_05935</name>
</gene>
<dbReference type="PROSITE" id="PS51782">
    <property type="entry name" value="LYSM"/>
    <property type="match status" value="1"/>
</dbReference>
<dbReference type="InterPro" id="IPR018392">
    <property type="entry name" value="LysM"/>
</dbReference>
<dbReference type="RefSeq" id="WP_375556904.1">
    <property type="nucleotide sequence ID" value="NZ_JBBVGT010000002.1"/>
</dbReference>
<dbReference type="InterPro" id="IPR051056">
    <property type="entry name" value="Glycosyl_Hydrolase_73"/>
</dbReference>
<dbReference type="SMART" id="SM00257">
    <property type="entry name" value="LysM"/>
    <property type="match status" value="1"/>
</dbReference>
<evidence type="ECO:0000259" key="5">
    <source>
        <dbReference type="PROSITE" id="PS51782"/>
    </source>
</evidence>
<dbReference type="Proteomes" id="UP001580928">
    <property type="component" value="Unassembled WGS sequence"/>
</dbReference>
<name>A0ABV5CCV2_9SPHI</name>
<keyword evidence="2" id="KW-0081">Bacteriolytic enzyme</keyword>
<evidence type="ECO:0000313" key="7">
    <source>
        <dbReference type="Proteomes" id="UP001580928"/>
    </source>
</evidence>
<reference evidence="6 7" key="1">
    <citation type="submission" date="2024-04" db="EMBL/GenBank/DDBJ databases">
        <title>Albibacterium profundi sp. nov., isolated from sediment of the Challenger Deep of Mariana Trench.</title>
        <authorList>
            <person name="Wang Y."/>
        </authorList>
    </citation>
    <scope>NUCLEOTIDE SEQUENCE [LARGE SCALE GENOMIC DNA]</scope>
    <source>
        <strain evidence="6 7">RHL897</strain>
    </source>
</reference>
<dbReference type="EMBL" id="JBBVGT010000002">
    <property type="protein sequence ID" value="MFB5945363.1"/>
    <property type="molecule type" value="Genomic_DNA"/>
</dbReference>
<evidence type="ECO:0000256" key="1">
    <source>
        <dbReference type="ARBA" id="ARBA00022529"/>
    </source>
</evidence>
<accession>A0ABV5CCV2</accession>
<evidence type="ECO:0000256" key="3">
    <source>
        <dbReference type="ARBA" id="ARBA00022801"/>
    </source>
</evidence>
<feature type="domain" description="LysM" evidence="5">
    <location>
        <begin position="231"/>
        <end position="274"/>
    </location>
</feature>
<proteinExistence type="predicted"/>
<dbReference type="CDD" id="cd00118">
    <property type="entry name" value="LysM"/>
    <property type="match status" value="1"/>
</dbReference>
<keyword evidence="3" id="KW-0378">Hydrolase</keyword>